<gene>
    <name evidence="17" type="primary">merTP</name>
    <name evidence="17" type="ORF">DUE52_23595</name>
</gene>
<evidence type="ECO:0000256" key="3">
    <source>
        <dbReference type="ARBA" id="ARBA00017053"/>
    </source>
</evidence>
<dbReference type="PROSITE" id="PS50846">
    <property type="entry name" value="HMA_2"/>
    <property type="match status" value="1"/>
</dbReference>
<evidence type="ECO:0000256" key="11">
    <source>
        <dbReference type="ARBA" id="ARBA00022989"/>
    </source>
</evidence>
<dbReference type="PANTHER" id="PTHR46594">
    <property type="entry name" value="P-TYPE CATION-TRANSPORTING ATPASE"/>
    <property type="match status" value="1"/>
</dbReference>
<evidence type="ECO:0000256" key="6">
    <source>
        <dbReference type="ARBA" id="ARBA00022475"/>
    </source>
</evidence>
<dbReference type="Proteomes" id="UP000253383">
    <property type="component" value="Unassembled WGS sequence"/>
</dbReference>
<evidence type="ECO:0000256" key="2">
    <source>
        <dbReference type="ARBA" id="ARBA00008224"/>
    </source>
</evidence>
<dbReference type="GO" id="GO:0005886">
    <property type="term" value="C:plasma membrane"/>
    <property type="evidence" value="ECO:0007669"/>
    <property type="project" value="UniProtKB-SubCell"/>
</dbReference>
<dbReference type="InterPro" id="IPR017969">
    <property type="entry name" value="Heavy-metal-associated_CS"/>
</dbReference>
<dbReference type="InterPro" id="IPR003457">
    <property type="entry name" value="Transprt_MerT"/>
</dbReference>
<evidence type="ECO:0000256" key="12">
    <source>
        <dbReference type="ARBA" id="ARBA00023136"/>
    </source>
</evidence>
<evidence type="ECO:0000256" key="13">
    <source>
        <dbReference type="ARBA" id="ARBA00030934"/>
    </source>
</evidence>
<evidence type="ECO:0000256" key="15">
    <source>
        <dbReference type="SAM" id="Phobius"/>
    </source>
</evidence>
<dbReference type="EMBL" id="QOWE01000022">
    <property type="protein sequence ID" value="RCR67044.1"/>
    <property type="molecule type" value="Genomic_DNA"/>
</dbReference>
<name>A0A368JK33_9BACT</name>
<evidence type="ECO:0000256" key="8">
    <source>
        <dbReference type="ARBA" id="ARBA00022692"/>
    </source>
</evidence>
<evidence type="ECO:0000313" key="17">
    <source>
        <dbReference type="EMBL" id="RCR67044.1"/>
    </source>
</evidence>
<dbReference type="GO" id="GO:0015097">
    <property type="term" value="F:mercury ion transmembrane transporter activity"/>
    <property type="evidence" value="ECO:0007669"/>
    <property type="project" value="InterPro"/>
</dbReference>
<dbReference type="PANTHER" id="PTHR46594:SF4">
    <property type="entry name" value="P-TYPE CATION-TRANSPORTING ATPASE"/>
    <property type="match status" value="1"/>
</dbReference>
<sequence length="195" mass="20894">MKTASLFVGIFAAVASSLCCIAPALALLAGTSSLAGSFAWLEPLRPYLLVFTISLLGFAWYQQLKSQPVDSCGCESQKKTFMQTKIFLSGTTLAALLLLTFPSYSGLIFQDNTPKLQSITSAPQTAFVSIKGMTCEGCEHHVKQEVNKLKGIVSVDVSYQKGNATVKYDGSNTSLSEIKKAVDATGYKATSTRIL</sequence>
<keyword evidence="5" id="KW-0475">Mercuric resistance</keyword>
<dbReference type="Pfam" id="PF00403">
    <property type="entry name" value="HMA"/>
    <property type="match status" value="1"/>
</dbReference>
<evidence type="ECO:0000256" key="5">
    <source>
        <dbReference type="ARBA" id="ARBA00022466"/>
    </source>
</evidence>
<comment type="subcellular location">
    <subcellularLocation>
        <location evidence="1">Cell inner membrane</location>
        <topology evidence="1">Multi-pass membrane protein</topology>
    </subcellularLocation>
</comment>
<dbReference type="OrthoDB" id="1493145at2"/>
<comment type="function">
    <text evidence="14">Involved in mercury resistance. Probably transfers a mercuric ion from the periplasmic Hg(2+)-binding protein MerP to the cytoplasmic mercuric reductase MerA.</text>
</comment>
<evidence type="ECO:0000256" key="14">
    <source>
        <dbReference type="ARBA" id="ARBA00045720"/>
    </source>
</evidence>
<evidence type="ECO:0000313" key="18">
    <source>
        <dbReference type="Proteomes" id="UP000253383"/>
    </source>
</evidence>
<keyword evidence="12 15" id="KW-0472">Membrane</keyword>
<evidence type="ECO:0000256" key="10">
    <source>
        <dbReference type="ARBA" id="ARBA00022914"/>
    </source>
</evidence>
<feature type="transmembrane region" description="Helical" evidence="15">
    <location>
        <begin position="86"/>
        <end position="109"/>
    </location>
</feature>
<keyword evidence="11 15" id="KW-1133">Transmembrane helix</keyword>
<keyword evidence="9" id="KW-0479">Metal-binding</keyword>
<evidence type="ECO:0000256" key="4">
    <source>
        <dbReference type="ARBA" id="ARBA00022448"/>
    </source>
</evidence>
<accession>A0A368JK33</accession>
<comment type="similarity">
    <text evidence="2">Belongs to the MerT family.</text>
</comment>
<keyword evidence="18" id="KW-1185">Reference proteome</keyword>
<dbReference type="InterPro" id="IPR036163">
    <property type="entry name" value="HMA_dom_sf"/>
</dbReference>
<keyword evidence="4" id="KW-0813">Transport</keyword>
<evidence type="ECO:0000256" key="9">
    <source>
        <dbReference type="ARBA" id="ARBA00022723"/>
    </source>
</evidence>
<organism evidence="17 18">
    <name type="scientific">Larkinella punicea</name>
    <dbReference type="NCBI Taxonomy" id="2315727"/>
    <lineage>
        <taxon>Bacteria</taxon>
        <taxon>Pseudomonadati</taxon>
        <taxon>Bacteroidota</taxon>
        <taxon>Cytophagia</taxon>
        <taxon>Cytophagales</taxon>
        <taxon>Spirosomataceae</taxon>
        <taxon>Larkinella</taxon>
    </lineage>
</organism>
<keyword evidence="6" id="KW-1003">Cell membrane</keyword>
<dbReference type="FunFam" id="3.30.70.100:FF:000001">
    <property type="entry name" value="ATPase copper transporting beta"/>
    <property type="match status" value="1"/>
</dbReference>
<evidence type="ECO:0000259" key="16">
    <source>
        <dbReference type="PROSITE" id="PS50846"/>
    </source>
</evidence>
<dbReference type="Pfam" id="PF02411">
    <property type="entry name" value="MerT"/>
    <property type="match status" value="1"/>
</dbReference>
<evidence type="ECO:0000256" key="7">
    <source>
        <dbReference type="ARBA" id="ARBA00022519"/>
    </source>
</evidence>
<reference evidence="17 18" key="1">
    <citation type="submission" date="2018-07" db="EMBL/GenBank/DDBJ databases">
        <title>Genome analysis of Larkinella rosea.</title>
        <authorList>
            <person name="Zhou Z."/>
            <person name="Wang G."/>
        </authorList>
    </citation>
    <scope>NUCLEOTIDE SEQUENCE [LARGE SCALE GENOMIC DNA]</scope>
    <source>
        <strain evidence="18">zzj9</strain>
    </source>
</reference>
<dbReference type="RefSeq" id="WP_114408531.1">
    <property type="nucleotide sequence ID" value="NZ_QOWE01000022.1"/>
</dbReference>
<dbReference type="GO" id="GO:0046872">
    <property type="term" value="F:metal ion binding"/>
    <property type="evidence" value="ECO:0007669"/>
    <property type="project" value="UniProtKB-KW"/>
</dbReference>
<dbReference type="Gene3D" id="1.10.287.910">
    <property type="entry name" value="bacterial mercury transporter, merf"/>
    <property type="match status" value="1"/>
</dbReference>
<protein>
    <recommendedName>
        <fullName evidence="3">Mercuric transport protein MerT</fullName>
    </recommendedName>
    <alternativeName>
        <fullName evidence="13">Mercury ion transport protein</fullName>
    </alternativeName>
</protein>
<dbReference type="AlphaFoldDB" id="A0A368JK33"/>
<evidence type="ECO:0000256" key="1">
    <source>
        <dbReference type="ARBA" id="ARBA00004429"/>
    </source>
</evidence>
<keyword evidence="8 15" id="KW-0812">Transmembrane</keyword>
<dbReference type="InterPro" id="IPR006121">
    <property type="entry name" value="HMA_dom"/>
</dbReference>
<dbReference type="NCBIfam" id="NF033556">
    <property type="entry name" value="MerTP_fusion"/>
    <property type="match status" value="1"/>
</dbReference>
<dbReference type="SUPFAM" id="SSF55008">
    <property type="entry name" value="HMA, heavy metal-associated domain"/>
    <property type="match status" value="1"/>
</dbReference>
<proteinExistence type="inferred from homology"/>
<feature type="domain" description="HMA" evidence="16">
    <location>
        <begin position="124"/>
        <end position="190"/>
    </location>
</feature>
<keyword evidence="10" id="KW-0476">Mercury</keyword>
<feature type="transmembrane region" description="Helical" evidence="15">
    <location>
        <begin position="44"/>
        <end position="61"/>
    </location>
</feature>
<dbReference type="Gene3D" id="3.30.70.100">
    <property type="match status" value="1"/>
</dbReference>
<keyword evidence="7" id="KW-0997">Cell inner membrane</keyword>
<comment type="caution">
    <text evidence="17">The sequence shown here is derived from an EMBL/GenBank/DDBJ whole genome shotgun (WGS) entry which is preliminary data.</text>
</comment>
<dbReference type="PROSITE" id="PS01047">
    <property type="entry name" value="HMA_1"/>
    <property type="match status" value="1"/>
</dbReference>
<dbReference type="CDD" id="cd00371">
    <property type="entry name" value="HMA"/>
    <property type="match status" value="1"/>
</dbReference>